<evidence type="ECO:0000313" key="8">
    <source>
        <dbReference type="Proteomes" id="UP000001038"/>
    </source>
</evidence>
<feature type="region of interest" description="Disordered" evidence="5">
    <location>
        <begin position="1"/>
        <end position="32"/>
    </location>
</feature>
<reference evidence="7 8" key="1">
    <citation type="journal article" date="2007" name="Nature">
        <title>The medaka draft genome and insights into vertebrate genome evolution.</title>
        <authorList>
            <person name="Kasahara M."/>
            <person name="Naruse K."/>
            <person name="Sasaki S."/>
            <person name="Nakatani Y."/>
            <person name="Qu W."/>
            <person name="Ahsan B."/>
            <person name="Yamada T."/>
            <person name="Nagayasu Y."/>
            <person name="Doi K."/>
            <person name="Kasai Y."/>
            <person name="Jindo T."/>
            <person name="Kobayashi D."/>
            <person name="Shimada A."/>
            <person name="Toyoda A."/>
            <person name="Kuroki Y."/>
            <person name="Fujiyama A."/>
            <person name="Sasaki T."/>
            <person name="Shimizu A."/>
            <person name="Asakawa S."/>
            <person name="Shimizu N."/>
            <person name="Hashimoto S."/>
            <person name="Yang J."/>
            <person name="Lee Y."/>
            <person name="Matsushima K."/>
            <person name="Sugano S."/>
            <person name="Sakaizumi M."/>
            <person name="Narita T."/>
            <person name="Ohishi K."/>
            <person name="Haga S."/>
            <person name="Ohta F."/>
            <person name="Nomoto H."/>
            <person name="Nogata K."/>
            <person name="Morishita T."/>
            <person name="Endo T."/>
            <person name="Shin-I T."/>
            <person name="Takeda H."/>
            <person name="Morishita S."/>
            <person name="Kohara Y."/>
        </authorList>
    </citation>
    <scope>NUCLEOTIDE SEQUENCE [LARGE SCALE GENOMIC DNA]</scope>
    <source>
        <strain evidence="7 8">Hd-rR</strain>
    </source>
</reference>
<dbReference type="GO" id="GO:0046872">
    <property type="term" value="F:metal ion binding"/>
    <property type="evidence" value="ECO:0007669"/>
    <property type="project" value="UniProtKB-KW"/>
</dbReference>
<protein>
    <recommendedName>
        <fullName evidence="6">LIM zinc-binding domain-containing protein</fullName>
    </recommendedName>
</protein>
<sequence>MDWKNDLRRTQSMRSIPSSSDKPTRTDTGLRDKLASVSELVARYQTSVRASSGIKATSRHSTPGATKPKGIPSPQLSRETSLEFLLRRNEERKPSGAQPSLTRSKSVGSLQNSSGSIEALKAVFEPKGAAKTRARSSFPPASATPNGMAETPVMNGEAEDMVSPTEGKKLLTENHLKYDAKEHHETEKVGSQTQAEKRRTIGGIDFEKMAVSQAEEKRKLFAEQRDNTVIHTKDIVSVSVRAISALYMSKVATQDSARKLSKLEQQQTFSSEKRAKLTKFQLASHEMCSACQKPVYQMEKITADKYIFHKTCFCCKKCKKKLSMYSFAPLNGEFYCIFHYQQLFKEKGNYDEGFGHTQHKTRWTLRNGAIGVPDESEA</sequence>
<dbReference type="GO" id="GO:0051015">
    <property type="term" value="F:actin filament binding"/>
    <property type="evidence" value="ECO:0000318"/>
    <property type="project" value="GO_Central"/>
</dbReference>
<dbReference type="AlphaFoldDB" id="A0A3B3HST3"/>
<dbReference type="Pfam" id="PF00412">
    <property type="entry name" value="LIM"/>
    <property type="match status" value="1"/>
</dbReference>
<feature type="compositionally biased region" description="Basic and acidic residues" evidence="5">
    <location>
        <begin position="85"/>
        <end position="94"/>
    </location>
</feature>
<dbReference type="Gene3D" id="2.10.110.10">
    <property type="entry name" value="Cysteine Rich Protein"/>
    <property type="match status" value="1"/>
</dbReference>
<feature type="compositionally biased region" description="Polar residues" evidence="5">
    <location>
        <begin position="97"/>
        <end position="114"/>
    </location>
</feature>
<evidence type="ECO:0000259" key="6">
    <source>
        <dbReference type="PROSITE" id="PS50023"/>
    </source>
</evidence>
<evidence type="ECO:0000313" key="7">
    <source>
        <dbReference type="Ensembl" id="ENSORLP00000034857.1"/>
    </source>
</evidence>
<reference evidence="7" key="2">
    <citation type="submission" date="2025-05" db="UniProtKB">
        <authorList>
            <consortium name="Ensembl"/>
        </authorList>
    </citation>
    <scope>IDENTIFICATION</scope>
    <source>
        <strain evidence="7">Hd-rR</strain>
    </source>
</reference>
<organism evidence="7 8">
    <name type="scientific">Oryzias latipes</name>
    <name type="common">Japanese rice fish</name>
    <name type="synonym">Japanese killifish</name>
    <dbReference type="NCBI Taxonomy" id="8090"/>
    <lineage>
        <taxon>Eukaryota</taxon>
        <taxon>Metazoa</taxon>
        <taxon>Chordata</taxon>
        <taxon>Craniata</taxon>
        <taxon>Vertebrata</taxon>
        <taxon>Euteleostomi</taxon>
        <taxon>Actinopterygii</taxon>
        <taxon>Neopterygii</taxon>
        <taxon>Teleostei</taxon>
        <taxon>Neoteleostei</taxon>
        <taxon>Acanthomorphata</taxon>
        <taxon>Ovalentaria</taxon>
        <taxon>Atherinomorphae</taxon>
        <taxon>Beloniformes</taxon>
        <taxon>Adrianichthyidae</taxon>
        <taxon>Oryziinae</taxon>
        <taxon>Oryzias</taxon>
    </lineage>
</organism>
<name>A0A3B3HST3_ORYLA</name>
<dbReference type="GeneTree" id="ENSGT00940000158377"/>
<dbReference type="GeneID" id="110014564"/>
<evidence type="ECO:0000256" key="3">
    <source>
        <dbReference type="ARBA" id="ARBA00023038"/>
    </source>
</evidence>
<dbReference type="GO" id="GO:0005886">
    <property type="term" value="C:plasma membrane"/>
    <property type="evidence" value="ECO:0000318"/>
    <property type="project" value="GO_Central"/>
</dbReference>
<proteinExistence type="predicted"/>
<dbReference type="Bgee" id="ENSORLG00000024418">
    <property type="expression patterns" value="Expressed in intestine and 7 other cell types or tissues"/>
</dbReference>
<dbReference type="FunFam" id="2.10.110.10:FF:000002">
    <property type="entry name" value="LIM domain and actin-binding 1"/>
    <property type="match status" value="1"/>
</dbReference>
<dbReference type="SUPFAM" id="SSF57716">
    <property type="entry name" value="Glucocorticoid receptor-like (DNA-binding domain)"/>
    <property type="match status" value="2"/>
</dbReference>
<accession>A0A3B3HST3</accession>
<dbReference type="InterPro" id="IPR001781">
    <property type="entry name" value="Znf_LIM"/>
</dbReference>
<keyword evidence="3 4" id="KW-0440">LIM domain</keyword>
<feature type="compositionally biased region" description="Basic and acidic residues" evidence="5">
    <location>
        <begin position="22"/>
        <end position="32"/>
    </location>
</feature>
<dbReference type="GO" id="GO:0015629">
    <property type="term" value="C:actin cytoskeleton"/>
    <property type="evidence" value="ECO:0000318"/>
    <property type="project" value="GO_Central"/>
</dbReference>
<dbReference type="GO" id="GO:0051017">
    <property type="term" value="P:actin filament bundle assembly"/>
    <property type="evidence" value="ECO:0000318"/>
    <property type="project" value="GO_Central"/>
</dbReference>
<dbReference type="Proteomes" id="UP000001038">
    <property type="component" value="Chromosome 20"/>
</dbReference>
<evidence type="ECO:0000256" key="2">
    <source>
        <dbReference type="ARBA" id="ARBA00022833"/>
    </source>
</evidence>
<dbReference type="RefSeq" id="XP_023805962.1">
    <property type="nucleotide sequence ID" value="XM_023950194.1"/>
</dbReference>
<feature type="domain" description="LIM zinc-binding" evidence="6">
    <location>
        <begin position="286"/>
        <end position="346"/>
    </location>
</feature>
<dbReference type="RefSeq" id="XP_023805963.1">
    <property type="nucleotide sequence ID" value="XM_023950195.1"/>
</dbReference>
<dbReference type="Ensembl" id="ENSORLT00000030457.1">
    <property type="protein sequence ID" value="ENSORLP00000034857.1"/>
    <property type="gene ID" value="ENSORLG00000024418.1"/>
</dbReference>
<evidence type="ECO:0000256" key="1">
    <source>
        <dbReference type="ARBA" id="ARBA00022723"/>
    </source>
</evidence>
<feature type="region of interest" description="Disordered" evidence="5">
    <location>
        <begin position="46"/>
        <end position="114"/>
    </location>
</feature>
<dbReference type="SMART" id="SM00132">
    <property type="entry name" value="LIM"/>
    <property type="match status" value="1"/>
</dbReference>
<gene>
    <name evidence="7" type="primary">LOC110014564</name>
</gene>
<keyword evidence="2 4" id="KW-0862">Zinc</keyword>
<keyword evidence="8" id="KW-1185">Reference proteome</keyword>
<feature type="compositionally biased region" description="Polar residues" evidence="5">
    <location>
        <begin position="10"/>
        <end position="21"/>
    </location>
</feature>
<dbReference type="PROSITE" id="PS50023">
    <property type="entry name" value="LIM_DOMAIN_2"/>
    <property type="match status" value="1"/>
</dbReference>
<evidence type="ECO:0000256" key="5">
    <source>
        <dbReference type="SAM" id="MobiDB-lite"/>
    </source>
</evidence>
<feature type="region of interest" description="Disordered" evidence="5">
    <location>
        <begin position="129"/>
        <end position="148"/>
    </location>
</feature>
<dbReference type="PROSITE" id="PS00478">
    <property type="entry name" value="LIM_DOMAIN_1"/>
    <property type="match status" value="1"/>
</dbReference>
<evidence type="ECO:0000256" key="4">
    <source>
        <dbReference type="PROSITE-ProRule" id="PRU00125"/>
    </source>
</evidence>
<keyword evidence="1 4" id="KW-0479">Metal-binding</keyword>
<dbReference type="PANTHER" id="PTHR24206">
    <property type="entry name" value="OS06G0237300 PROTEIN"/>
    <property type="match status" value="1"/>
</dbReference>
<dbReference type="Ensembl" id="ENSORLT00000030181.1">
    <property type="protein sequence ID" value="ENSORLP00000027887.1"/>
    <property type="gene ID" value="ENSORLG00000024418.1"/>
</dbReference>